<accession>A0A2P2NPS9</accession>
<protein>
    <submittedName>
        <fullName evidence="1">Uncharacterized protein</fullName>
    </submittedName>
</protein>
<evidence type="ECO:0000313" key="1">
    <source>
        <dbReference type="EMBL" id="MBX44507.1"/>
    </source>
</evidence>
<reference evidence="1" key="1">
    <citation type="submission" date="2018-02" db="EMBL/GenBank/DDBJ databases">
        <title>Rhizophora mucronata_Transcriptome.</title>
        <authorList>
            <person name="Meera S.P."/>
            <person name="Sreeshan A."/>
            <person name="Augustine A."/>
        </authorList>
    </citation>
    <scope>NUCLEOTIDE SEQUENCE</scope>
    <source>
        <tissue evidence="1">Leaf</tissue>
    </source>
</reference>
<dbReference type="AlphaFoldDB" id="A0A2P2NPS9"/>
<name>A0A2P2NPS9_RHIMU</name>
<proteinExistence type="predicted"/>
<organism evidence="1">
    <name type="scientific">Rhizophora mucronata</name>
    <name type="common">Asiatic mangrove</name>
    <dbReference type="NCBI Taxonomy" id="61149"/>
    <lineage>
        <taxon>Eukaryota</taxon>
        <taxon>Viridiplantae</taxon>
        <taxon>Streptophyta</taxon>
        <taxon>Embryophyta</taxon>
        <taxon>Tracheophyta</taxon>
        <taxon>Spermatophyta</taxon>
        <taxon>Magnoliopsida</taxon>
        <taxon>eudicotyledons</taxon>
        <taxon>Gunneridae</taxon>
        <taxon>Pentapetalae</taxon>
        <taxon>rosids</taxon>
        <taxon>fabids</taxon>
        <taxon>Malpighiales</taxon>
        <taxon>Rhizophoraceae</taxon>
        <taxon>Rhizophora</taxon>
    </lineage>
</organism>
<sequence length="41" mass="4824">MLHGNCQLVVIDKGTMSFNLPKMEDSKKEHHRFNKMHCLKP</sequence>
<dbReference type="EMBL" id="GGEC01064023">
    <property type="protein sequence ID" value="MBX44507.1"/>
    <property type="molecule type" value="Transcribed_RNA"/>
</dbReference>